<dbReference type="HOGENOM" id="CLU_058232_0_1_6"/>
<dbReference type="SUPFAM" id="SSF53474">
    <property type="entry name" value="alpha/beta-Hydrolases"/>
    <property type="match status" value="1"/>
</dbReference>
<evidence type="ECO:0000313" key="2">
    <source>
        <dbReference type="EMBL" id="ACJ28586.1"/>
    </source>
</evidence>
<dbReference type="EMBL" id="CP000472">
    <property type="protein sequence ID" value="ACJ28586.1"/>
    <property type="molecule type" value="Genomic_DNA"/>
</dbReference>
<dbReference type="STRING" id="225849.swp_1822"/>
<dbReference type="KEGG" id="swp:swp_1822"/>
<dbReference type="Pfam" id="PF12146">
    <property type="entry name" value="Hydrolase_4"/>
    <property type="match status" value="1"/>
</dbReference>
<dbReference type="InterPro" id="IPR022742">
    <property type="entry name" value="Hydrolase_4"/>
</dbReference>
<accession>B8CLD5</accession>
<keyword evidence="2" id="KW-0378">Hydrolase</keyword>
<dbReference type="Gene3D" id="3.40.50.1820">
    <property type="entry name" value="alpha/beta hydrolase"/>
    <property type="match status" value="1"/>
</dbReference>
<name>B8CLD5_SHEPW</name>
<sequence length="295" mass="32315">MNDFSIDDLEICCQDGFKLAATLFKPSGKAKAAILIGPATGITQQFYKGFAEFLAGHGYAVITFDNRGIGRSLSGKVSASNATLQCWGEQDMPAILEYLKTSYPDSAYHLIGHSAGGQLVGLMHNAGDLNSIFTFASSSGRLKNMKMPYALKAHFFMNLFIPVSNMLFGHTKSQLLGMGEPLPKGVANQWRDWCNGQGYVKTAFGKSIHTHLYNTLSTPSLWVNATDDDIAIDINVTDMLAVFENMTAATMTLSPETNGLVEIGHMKFFSRKSSHLWQHPLTWLESNTPSSRRSG</sequence>
<protein>
    <submittedName>
        <fullName evidence="2">Alpha/beta hydrolase, putative</fullName>
    </submittedName>
</protein>
<proteinExistence type="predicted"/>
<dbReference type="GO" id="GO:0016787">
    <property type="term" value="F:hydrolase activity"/>
    <property type="evidence" value="ECO:0007669"/>
    <property type="project" value="UniProtKB-KW"/>
</dbReference>
<evidence type="ECO:0000313" key="3">
    <source>
        <dbReference type="Proteomes" id="UP000000753"/>
    </source>
</evidence>
<gene>
    <name evidence="2" type="ordered locus">swp_1822</name>
</gene>
<dbReference type="PIRSF" id="PIRSF037442">
    <property type="entry name" value="UCP037442_abhydr"/>
    <property type="match status" value="1"/>
</dbReference>
<evidence type="ECO:0000259" key="1">
    <source>
        <dbReference type="Pfam" id="PF12146"/>
    </source>
</evidence>
<dbReference type="eggNOG" id="COG4757">
    <property type="taxonomic scope" value="Bacteria"/>
</dbReference>
<keyword evidence="3" id="KW-1185">Reference proteome</keyword>
<dbReference type="AlphaFoldDB" id="B8CLD5"/>
<dbReference type="Proteomes" id="UP000000753">
    <property type="component" value="Chromosome"/>
</dbReference>
<organism evidence="2 3">
    <name type="scientific">Shewanella piezotolerans (strain WP3 / JCM 13877)</name>
    <dbReference type="NCBI Taxonomy" id="225849"/>
    <lineage>
        <taxon>Bacteria</taxon>
        <taxon>Pseudomonadati</taxon>
        <taxon>Pseudomonadota</taxon>
        <taxon>Gammaproteobacteria</taxon>
        <taxon>Alteromonadales</taxon>
        <taxon>Shewanellaceae</taxon>
        <taxon>Shewanella</taxon>
    </lineage>
</organism>
<dbReference type="OrthoDB" id="9785076at2"/>
<feature type="domain" description="Serine aminopeptidase S33" evidence="1">
    <location>
        <begin position="29"/>
        <end position="124"/>
    </location>
</feature>
<dbReference type="ESTHER" id="shepw-b8cld5">
    <property type="family name" value="UCP037442"/>
</dbReference>
<dbReference type="InterPro" id="IPR017208">
    <property type="entry name" value="UCP037442_abhydr"/>
</dbReference>
<dbReference type="InterPro" id="IPR029058">
    <property type="entry name" value="AB_hydrolase_fold"/>
</dbReference>
<dbReference type="RefSeq" id="WP_020911964.1">
    <property type="nucleotide sequence ID" value="NC_011566.1"/>
</dbReference>
<reference evidence="2 3" key="1">
    <citation type="journal article" date="2008" name="PLoS ONE">
        <title>Environmental adaptation: genomic analysis of the piezotolerant and psychrotolerant deep-sea iron reducing bacterium Shewanella piezotolerans WP3.</title>
        <authorList>
            <person name="Wang F."/>
            <person name="Wang J."/>
            <person name="Jian H."/>
            <person name="Zhang B."/>
            <person name="Li S."/>
            <person name="Wang F."/>
            <person name="Zeng X."/>
            <person name="Gao L."/>
            <person name="Bartlett D.H."/>
            <person name="Yu J."/>
            <person name="Hu S."/>
            <person name="Xiao X."/>
        </authorList>
    </citation>
    <scope>NUCLEOTIDE SEQUENCE [LARGE SCALE GENOMIC DNA]</scope>
    <source>
        <strain evidence="3">WP3 / JCM 13877</strain>
    </source>
</reference>